<dbReference type="PANTHER" id="PTHR34183">
    <property type="entry name" value="ENDOLYTIC PEPTIDOGLYCAN TRANSGLYCOSYLASE RLPA"/>
    <property type="match status" value="1"/>
</dbReference>
<dbReference type="InterPro" id="IPR036908">
    <property type="entry name" value="RlpA-like_sf"/>
</dbReference>
<keyword evidence="4" id="KW-0472">Membrane</keyword>
<dbReference type="Gene3D" id="3.30.70.1070">
    <property type="entry name" value="Sporulation related repeat"/>
    <property type="match status" value="1"/>
</dbReference>
<evidence type="ECO:0000256" key="4">
    <source>
        <dbReference type="HAMAP-Rule" id="MF_02071"/>
    </source>
</evidence>
<keyword evidence="2 4" id="KW-0456">Lyase</keyword>
<dbReference type="PROSITE" id="PS51257">
    <property type="entry name" value="PROKAR_LIPOPROTEIN"/>
    <property type="match status" value="1"/>
</dbReference>
<dbReference type="InterPro" id="IPR012997">
    <property type="entry name" value="RplA"/>
</dbReference>
<feature type="chain" id="PRO_5011799935" description="Endolytic peptidoglycan transglycosylase RlpA" evidence="6">
    <location>
        <begin position="30"/>
        <end position="281"/>
    </location>
</feature>
<dbReference type="PROSITE" id="PS51724">
    <property type="entry name" value="SPOR"/>
    <property type="match status" value="1"/>
</dbReference>
<dbReference type="Proteomes" id="UP000198749">
    <property type="component" value="Unassembled WGS sequence"/>
</dbReference>
<dbReference type="HAMAP" id="MF_02071">
    <property type="entry name" value="RlpA"/>
    <property type="match status" value="1"/>
</dbReference>
<keyword evidence="1 6" id="KW-0732">Signal</keyword>
<comment type="subcellular location">
    <subcellularLocation>
        <location evidence="4">Cell membrane</location>
        <topology evidence="4">Lipid-anchor</topology>
    </subcellularLocation>
</comment>
<evidence type="ECO:0000256" key="5">
    <source>
        <dbReference type="RuleBase" id="RU003495"/>
    </source>
</evidence>
<dbReference type="NCBIfam" id="TIGR00413">
    <property type="entry name" value="rlpA"/>
    <property type="match status" value="1"/>
</dbReference>
<keyword evidence="4" id="KW-1003">Cell membrane</keyword>
<keyword evidence="9" id="KW-1185">Reference proteome</keyword>
<proteinExistence type="inferred from homology"/>
<evidence type="ECO:0000256" key="6">
    <source>
        <dbReference type="SAM" id="SignalP"/>
    </source>
</evidence>
<dbReference type="AlphaFoldDB" id="A0A1H9LYM4"/>
<feature type="signal peptide" evidence="6">
    <location>
        <begin position="1"/>
        <end position="29"/>
    </location>
</feature>
<dbReference type="GO" id="GO:0005886">
    <property type="term" value="C:plasma membrane"/>
    <property type="evidence" value="ECO:0007669"/>
    <property type="project" value="UniProtKB-SubCell"/>
</dbReference>
<dbReference type="PANTHER" id="PTHR34183:SF1">
    <property type="entry name" value="ENDOLYTIC PEPTIDOGLYCAN TRANSGLYCOSYLASE RLPA"/>
    <property type="match status" value="1"/>
</dbReference>
<dbReference type="Pfam" id="PF05036">
    <property type="entry name" value="SPOR"/>
    <property type="match status" value="1"/>
</dbReference>
<comment type="similarity">
    <text evidence="4 5">Belongs to the RlpA family.</text>
</comment>
<accession>A0A1H9LYM4</accession>
<evidence type="ECO:0000313" key="9">
    <source>
        <dbReference type="Proteomes" id="UP000198749"/>
    </source>
</evidence>
<organism evidence="8 9">
    <name type="scientific">Amphritea atlantica</name>
    <dbReference type="NCBI Taxonomy" id="355243"/>
    <lineage>
        <taxon>Bacteria</taxon>
        <taxon>Pseudomonadati</taxon>
        <taxon>Pseudomonadota</taxon>
        <taxon>Gammaproteobacteria</taxon>
        <taxon>Oceanospirillales</taxon>
        <taxon>Oceanospirillaceae</taxon>
        <taxon>Amphritea</taxon>
    </lineage>
</organism>
<name>A0A1H9LYM4_9GAMM</name>
<dbReference type="FunFam" id="2.40.40.10:FF:000003">
    <property type="entry name" value="Endolytic peptidoglycan transglycosylase RlpA"/>
    <property type="match status" value="1"/>
</dbReference>
<dbReference type="GO" id="GO:0009279">
    <property type="term" value="C:cell outer membrane"/>
    <property type="evidence" value="ECO:0007669"/>
    <property type="project" value="TreeGrafter"/>
</dbReference>
<dbReference type="GO" id="GO:0008932">
    <property type="term" value="F:lytic endotransglycosylase activity"/>
    <property type="evidence" value="ECO:0007669"/>
    <property type="project" value="UniProtKB-UniRule"/>
</dbReference>
<keyword evidence="4 8" id="KW-0449">Lipoprotein</keyword>
<evidence type="ECO:0000256" key="3">
    <source>
        <dbReference type="ARBA" id="ARBA00023316"/>
    </source>
</evidence>
<dbReference type="EMBL" id="FOGB01000020">
    <property type="protein sequence ID" value="SER16307.1"/>
    <property type="molecule type" value="Genomic_DNA"/>
</dbReference>
<comment type="function">
    <text evidence="4">Lytic transglycosylase with a strong preference for naked glycan strands that lack stem peptides.</text>
</comment>
<evidence type="ECO:0000256" key="1">
    <source>
        <dbReference type="ARBA" id="ARBA00022729"/>
    </source>
</evidence>
<dbReference type="InterPro" id="IPR034718">
    <property type="entry name" value="RlpA"/>
</dbReference>
<protein>
    <recommendedName>
        <fullName evidence="4">Endolytic peptidoglycan transglycosylase RlpA</fullName>
        <ecNumber evidence="4">4.2.2.-</ecNumber>
    </recommendedName>
</protein>
<gene>
    <name evidence="4" type="primary">rlpA</name>
    <name evidence="8" type="ORF">SAMN03080615_04159</name>
</gene>
<dbReference type="EC" id="4.2.2.-" evidence="4"/>
<dbReference type="Pfam" id="PF03330">
    <property type="entry name" value="DPBB_1"/>
    <property type="match status" value="1"/>
</dbReference>
<dbReference type="RefSeq" id="WP_091362013.1">
    <property type="nucleotide sequence ID" value="NZ_AP025284.1"/>
</dbReference>
<dbReference type="SUPFAM" id="SSF50685">
    <property type="entry name" value="Barwin-like endoglucanases"/>
    <property type="match status" value="1"/>
</dbReference>
<reference evidence="9" key="1">
    <citation type="submission" date="2016-10" db="EMBL/GenBank/DDBJ databases">
        <authorList>
            <person name="Varghese N."/>
            <person name="Submissions S."/>
        </authorList>
    </citation>
    <scope>NUCLEOTIDE SEQUENCE [LARGE SCALE GENOMIC DNA]</scope>
    <source>
        <strain evidence="9">DSM 18887</strain>
    </source>
</reference>
<keyword evidence="4" id="KW-0564">Palmitate</keyword>
<dbReference type="STRING" id="355243.SAMN03080615_04159"/>
<dbReference type="GO" id="GO:0071555">
    <property type="term" value="P:cell wall organization"/>
    <property type="evidence" value="ECO:0007669"/>
    <property type="project" value="UniProtKB-KW"/>
</dbReference>
<dbReference type="InterPro" id="IPR036680">
    <property type="entry name" value="SPOR-like_sf"/>
</dbReference>
<dbReference type="OrthoDB" id="9779128at2"/>
<dbReference type="Gene3D" id="2.40.40.10">
    <property type="entry name" value="RlpA-like domain"/>
    <property type="match status" value="1"/>
</dbReference>
<evidence type="ECO:0000313" key="8">
    <source>
        <dbReference type="EMBL" id="SER16307.1"/>
    </source>
</evidence>
<sequence>MKRVIPYLTALLLLVVLGGCSSAPSGRYAVEKDYGPSNRVDVSHVPDAVPRVEPKSSGGNKSPYSVLGKTYYVMTSSRGYKERGVASWYGKKFHGHKTSNGETYNMYGMSAAHKSLPLPSYVQVTNLSNGKRVIVRVNDRGPFHGGRIIDLSYAAASKLDMLGGGTAHVEVEAIDPASWSTSSAAIVADSVKTTAPPQPSPTTVGKRYLQVGAFGLQTTALEAKQQLLQMLPGYQVRIVPLNLPDRTLYRVQVGPVQLNANLAALVSKIEAAGYLRPHLVD</sequence>
<dbReference type="InterPro" id="IPR007730">
    <property type="entry name" value="SPOR-like_dom"/>
</dbReference>
<dbReference type="CDD" id="cd22268">
    <property type="entry name" value="DPBB_RlpA-like"/>
    <property type="match status" value="1"/>
</dbReference>
<keyword evidence="3 4" id="KW-0961">Cell wall biogenesis/degradation</keyword>
<dbReference type="GO" id="GO:0042834">
    <property type="term" value="F:peptidoglycan binding"/>
    <property type="evidence" value="ECO:0007669"/>
    <property type="project" value="InterPro"/>
</dbReference>
<dbReference type="SUPFAM" id="SSF110997">
    <property type="entry name" value="Sporulation related repeat"/>
    <property type="match status" value="1"/>
</dbReference>
<dbReference type="GO" id="GO:0000270">
    <property type="term" value="P:peptidoglycan metabolic process"/>
    <property type="evidence" value="ECO:0007669"/>
    <property type="project" value="UniProtKB-UniRule"/>
</dbReference>
<evidence type="ECO:0000256" key="2">
    <source>
        <dbReference type="ARBA" id="ARBA00023239"/>
    </source>
</evidence>
<feature type="domain" description="SPOR" evidence="7">
    <location>
        <begin position="201"/>
        <end position="281"/>
    </location>
</feature>
<evidence type="ECO:0000259" key="7">
    <source>
        <dbReference type="PROSITE" id="PS51724"/>
    </source>
</evidence>
<dbReference type="InterPro" id="IPR009009">
    <property type="entry name" value="RlpA-like_DPBB"/>
</dbReference>